<name>A0A520KWC6_9EURY</name>
<feature type="domain" description="DUF2249" evidence="1">
    <location>
        <begin position="30"/>
        <end position="94"/>
    </location>
</feature>
<dbReference type="InterPro" id="IPR018720">
    <property type="entry name" value="DUF2249"/>
</dbReference>
<proteinExistence type="predicted"/>
<dbReference type="InterPro" id="IPR029032">
    <property type="entry name" value="AhpD-like"/>
</dbReference>
<reference evidence="2 3" key="1">
    <citation type="journal article" date="2019" name="Nat. Microbiol.">
        <title>Wide diversity of methane and short-chain alkane metabolisms in uncultured archaea.</title>
        <authorList>
            <person name="Borrel G."/>
            <person name="Adam P.S."/>
            <person name="McKay L.J."/>
            <person name="Chen L.X."/>
            <person name="Sierra-Garcia I.N."/>
            <person name="Sieber C.M."/>
            <person name="Letourneur Q."/>
            <person name="Ghozlane A."/>
            <person name="Andersen G.L."/>
            <person name="Li W.J."/>
            <person name="Hallam S.J."/>
            <person name="Muyzer G."/>
            <person name="de Oliveira V.M."/>
            <person name="Inskeep W.P."/>
            <person name="Banfield J.F."/>
            <person name="Gribaldo S."/>
        </authorList>
    </citation>
    <scope>NUCLEOTIDE SEQUENCE [LARGE SCALE GENOMIC DNA]</scope>
    <source>
        <strain evidence="2">NM1b</strain>
    </source>
</reference>
<protein>
    <submittedName>
        <fullName evidence="2">DUF2249 domain-containing protein</fullName>
    </submittedName>
</protein>
<dbReference type="Pfam" id="PF10006">
    <property type="entry name" value="DUF2249"/>
    <property type="match status" value="1"/>
</dbReference>
<dbReference type="AlphaFoldDB" id="A0A520KWC6"/>
<organism evidence="2 3">
    <name type="scientific">Candidatus Methanolliviera hydrocarbonicum</name>
    <dbReference type="NCBI Taxonomy" id="2491085"/>
    <lineage>
        <taxon>Archaea</taxon>
        <taxon>Methanobacteriati</taxon>
        <taxon>Methanobacteriota</taxon>
        <taxon>Candidatus Methanoliparia</taxon>
        <taxon>Candidatus Methanoliparales</taxon>
        <taxon>Candidatus Methanollivieraceae</taxon>
        <taxon>Candidatus Methanolliviera</taxon>
    </lineage>
</organism>
<comment type="caution">
    <text evidence="2">The sequence shown here is derived from an EMBL/GenBank/DDBJ whole genome shotgun (WGS) entry which is preliminary data.</text>
</comment>
<gene>
    <name evidence="2" type="ORF">EF807_05005</name>
</gene>
<accession>A0A520KWC6</accession>
<evidence type="ECO:0000313" key="3">
    <source>
        <dbReference type="Proteomes" id="UP000320766"/>
    </source>
</evidence>
<sequence length="251" mass="27974">MKNSEILANCAGGIKIKEEWKNKRESFELMDVRKLSGNFLLTILKKADKVAVGDGICVVQSFEPIPLYSAMADLGFEYQSEKVSDDEYRVYFHRTEMKEASVPGGMNAPLKPLAILNLKEIDNALAETVVHFWDIVWGQENPAIEMKTRLLLSLANGVGAGRFRQATRELVKAYAAGVTVAELDELFSMLVWNQGVGYFASEIGPSPLFGAYQVIKKLEKKGTSREDVIKKLIEEFGEKNPDVKTAYTGKN</sequence>
<dbReference type="SUPFAM" id="SSF69118">
    <property type="entry name" value="AhpD-like"/>
    <property type="match status" value="1"/>
</dbReference>
<evidence type="ECO:0000259" key="1">
    <source>
        <dbReference type="Pfam" id="PF10006"/>
    </source>
</evidence>
<evidence type="ECO:0000313" key="2">
    <source>
        <dbReference type="EMBL" id="RZN69012.1"/>
    </source>
</evidence>
<dbReference type="EMBL" id="RXIL01000089">
    <property type="protein sequence ID" value="RZN69012.1"/>
    <property type="molecule type" value="Genomic_DNA"/>
</dbReference>
<dbReference type="Proteomes" id="UP000320766">
    <property type="component" value="Unassembled WGS sequence"/>
</dbReference>